<evidence type="ECO:0000313" key="3">
    <source>
        <dbReference type="EMBL" id="GGN57355.1"/>
    </source>
</evidence>
<keyword evidence="4" id="KW-1185">Reference proteome</keyword>
<proteinExistence type="inferred from homology"/>
<dbReference type="EMBL" id="BMOS01000010">
    <property type="protein sequence ID" value="GGN57355.1"/>
    <property type="molecule type" value="Genomic_DNA"/>
</dbReference>
<gene>
    <name evidence="3" type="ORF">GCM10007971_18230</name>
</gene>
<dbReference type="Pfam" id="PF04740">
    <property type="entry name" value="LXG"/>
    <property type="match status" value="1"/>
</dbReference>
<comment type="similarity">
    <text evidence="1">In the N-terminal section; belongs to the LXG family.</text>
</comment>
<reference evidence="3" key="2">
    <citation type="submission" date="2020-09" db="EMBL/GenBank/DDBJ databases">
        <authorList>
            <person name="Sun Q."/>
            <person name="Ohkuma M."/>
        </authorList>
    </citation>
    <scope>NUCLEOTIDE SEQUENCE</scope>
    <source>
        <strain evidence="3">JCM 17251</strain>
    </source>
</reference>
<evidence type="ECO:0000256" key="1">
    <source>
        <dbReference type="ARBA" id="ARBA00034117"/>
    </source>
</evidence>
<dbReference type="Proteomes" id="UP000624041">
    <property type="component" value="Unassembled WGS sequence"/>
</dbReference>
<evidence type="ECO:0000313" key="4">
    <source>
        <dbReference type="Proteomes" id="UP000624041"/>
    </source>
</evidence>
<protein>
    <recommendedName>
        <fullName evidence="2">LXG domain-containing protein</fullName>
    </recommendedName>
</protein>
<organism evidence="3 4">
    <name type="scientific">Oceanobacillus indicireducens</name>
    <dbReference type="NCBI Taxonomy" id="1004261"/>
    <lineage>
        <taxon>Bacteria</taxon>
        <taxon>Bacillati</taxon>
        <taxon>Bacillota</taxon>
        <taxon>Bacilli</taxon>
        <taxon>Bacillales</taxon>
        <taxon>Bacillaceae</taxon>
        <taxon>Oceanobacillus</taxon>
    </lineage>
</organism>
<accession>A0A918D1G9</accession>
<name>A0A918D1G9_9BACI</name>
<evidence type="ECO:0000259" key="2">
    <source>
        <dbReference type="Pfam" id="PF04740"/>
    </source>
</evidence>
<reference evidence="3" key="1">
    <citation type="journal article" date="2014" name="Int. J. Syst. Evol. Microbiol.">
        <title>Complete genome sequence of Corynebacterium casei LMG S-19264T (=DSM 44701T), isolated from a smear-ripened cheese.</title>
        <authorList>
            <consortium name="US DOE Joint Genome Institute (JGI-PGF)"/>
            <person name="Walter F."/>
            <person name="Albersmeier A."/>
            <person name="Kalinowski J."/>
            <person name="Ruckert C."/>
        </authorList>
    </citation>
    <scope>NUCLEOTIDE SEQUENCE</scope>
    <source>
        <strain evidence="3">JCM 17251</strain>
    </source>
</reference>
<feature type="domain" description="LXG" evidence="2">
    <location>
        <begin position="4"/>
        <end position="96"/>
    </location>
</feature>
<dbReference type="AlphaFoldDB" id="A0A918D1G9"/>
<dbReference type="InterPro" id="IPR006829">
    <property type="entry name" value="LXG_dom"/>
</dbReference>
<sequence>MYEILIDFENGLKRMEQAIQSFELIPNVRIEQSFLENDINYGLQNVKNTTLNLTDAANHTIQSVRDIVTLPQLHPDELIHRVRQGEKQTKQLVEQFPIDNLIFPRHNSVHISER</sequence>
<comment type="caution">
    <text evidence="3">The sequence shown here is derived from an EMBL/GenBank/DDBJ whole genome shotgun (WGS) entry which is preliminary data.</text>
</comment>